<comment type="similarity">
    <text evidence="6">Belongs to the mannonate dehydratase family.</text>
</comment>
<dbReference type="UniPathway" id="UPA00246"/>
<evidence type="ECO:0000256" key="3">
    <source>
        <dbReference type="ARBA" id="ARBA00001954"/>
    </source>
</evidence>
<evidence type="ECO:0000313" key="11">
    <source>
        <dbReference type="EMBL" id="SEI18057.1"/>
    </source>
</evidence>
<dbReference type="Pfam" id="PF03786">
    <property type="entry name" value="UxuA"/>
    <property type="match status" value="2"/>
</dbReference>
<dbReference type="GO" id="GO:0042840">
    <property type="term" value="P:D-glucuronate catabolic process"/>
    <property type="evidence" value="ECO:0007669"/>
    <property type="project" value="TreeGrafter"/>
</dbReference>
<reference evidence="11" key="2">
    <citation type="submission" date="2016-10" db="EMBL/GenBank/DDBJ databases">
        <authorList>
            <person name="de Groot N.N."/>
        </authorList>
    </citation>
    <scope>NUCLEOTIDE SEQUENCE [LARGE SCALE GENOMIC DNA]</scope>
    <source>
        <strain evidence="11">CCBAU85039</strain>
    </source>
</reference>
<dbReference type="Proteomes" id="UP000198939">
    <property type="component" value="Unassembled WGS sequence"/>
</dbReference>
<name>A0A1H8UWN8_9HYPH</name>
<reference evidence="12 14" key="3">
    <citation type="submission" date="2016-10" db="EMBL/GenBank/DDBJ databases">
        <authorList>
            <person name="Varghese N."/>
            <person name="Submissions S."/>
        </authorList>
    </citation>
    <scope>NUCLEOTIDE SEQUENCE [LARGE SCALE GENOMIC DNA]</scope>
    <source>
        <strain evidence="12 14">CGMCC 1.7071</strain>
    </source>
</reference>
<evidence type="ECO:0000256" key="6">
    <source>
        <dbReference type="ARBA" id="ARBA00007389"/>
    </source>
</evidence>
<dbReference type="PANTHER" id="PTHR30387:SF2">
    <property type="entry name" value="MANNONATE DEHYDRATASE"/>
    <property type="match status" value="1"/>
</dbReference>
<comment type="pathway">
    <text evidence="5">Carbohydrate metabolism; pentose and glucuronate interconversion.</text>
</comment>
<evidence type="ECO:0000256" key="9">
    <source>
        <dbReference type="ARBA" id="ARBA00023211"/>
    </source>
</evidence>
<dbReference type="InterPro" id="IPR004628">
    <property type="entry name" value="Man_deHydtase"/>
</dbReference>
<dbReference type="GO" id="GO:0030145">
    <property type="term" value="F:manganese ion binding"/>
    <property type="evidence" value="ECO:0007669"/>
    <property type="project" value="TreeGrafter"/>
</dbReference>
<dbReference type="GO" id="GO:0008198">
    <property type="term" value="F:ferrous iron binding"/>
    <property type="evidence" value="ECO:0007669"/>
    <property type="project" value="TreeGrafter"/>
</dbReference>
<dbReference type="AlphaFoldDB" id="A0A1H8UWN8"/>
<comment type="cofactor">
    <cofactor evidence="3">
        <name>Fe(2+)</name>
        <dbReference type="ChEBI" id="CHEBI:29033"/>
    </cofactor>
</comment>
<evidence type="ECO:0000256" key="2">
    <source>
        <dbReference type="ARBA" id="ARBA00001936"/>
    </source>
</evidence>
<comment type="catalytic activity">
    <reaction evidence="1">
        <text>D-mannonate = 2-dehydro-3-deoxy-D-gluconate + H2O</text>
        <dbReference type="Rhea" id="RHEA:20097"/>
        <dbReference type="ChEBI" id="CHEBI:15377"/>
        <dbReference type="ChEBI" id="CHEBI:17767"/>
        <dbReference type="ChEBI" id="CHEBI:57990"/>
        <dbReference type="EC" id="4.2.1.8"/>
    </reaction>
</comment>
<evidence type="ECO:0000256" key="8">
    <source>
        <dbReference type="ARBA" id="ARBA00023004"/>
    </source>
</evidence>
<dbReference type="Gene3D" id="3.20.20.150">
    <property type="entry name" value="Divalent-metal-dependent TIM barrel enzymes"/>
    <property type="match status" value="1"/>
</dbReference>
<dbReference type="InterPro" id="IPR036237">
    <property type="entry name" value="Xyl_isomerase-like_sf"/>
</dbReference>
<sequence>MYLGTQVAVRDDDDFRVFAQLGVKHISADPPGAPSSWTLDDLERHRDHVESFGLVLDMIQLPLPSKPIEKASYPDILLAGPERDRQIDAVCQMIENCAKAGIPATKYNLNLIGIPRTELEKGRGGSLNEAFRWEKADQEAAPGLAGVLREDENWERIDYFLERVVPVAESNRIRLACHPHDPYTPPGYRGVTRVLGTVDGLKKFVQMRESPYHGLNFCQGSIGEMLDNPREEIDDIIRWFGTRGKIFNLHFRNIRGGALSFMETFPDEGDMDMVRSLKVYKEVGYKYMVMPDHVPTISGRDATGVAFSFCYGYIAALLEAMEAGHL</sequence>
<accession>A0A1H8UWN8</accession>
<dbReference type="RefSeq" id="WP_072380757.1">
    <property type="nucleotide sequence ID" value="NZ_FNXB01000048.1"/>
</dbReference>
<evidence type="ECO:0000313" key="14">
    <source>
        <dbReference type="Proteomes" id="UP000198939"/>
    </source>
</evidence>
<comment type="cofactor">
    <cofactor evidence="2">
        <name>Mn(2+)</name>
        <dbReference type="ChEBI" id="CHEBI:29035"/>
    </cofactor>
</comment>
<evidence type="ECO:0000256" key="4">
    <source>
        <dbReference type="ARBA" id="ARBA00002713"/>
    </source>
</evidence>
<dbReference type="EC" id="4.2.1.8" evidence="7"/>
<reference evidence="13" key="1">
    <citation type="submission" date="2016-10" db="EMBL/GenBank/DDBJ databases">
        <authorList>
            <person name="Wibberg D."/>
        </authorList>
    </citation>
    <scope>NUCLEOTIDE SEQUENCE [LARGE SCALE GENOMIC DNA]</scope>
</reference>
<evidence type="ECO:0000256" key="1">
    <source>
        <dbReference type="ARBA" id="ARBA00001794"/>
    </source>
</evidence>
<dbReference type="OrthoDB" id="9780250at2"/>
<evidence type="ECO:0000256" key="7">
    <source>
        <dbReference type="ARBA" id="ARBA00012927"/>
    </source>
</evidence>
<dbReference type="PANTHER" id="PTHR30387">
    <property type="entry name" value="MANNONATE DEHYDRATASE"/>
    <property type="match status" value="1"/>
</dbReference>
<keyword evidence="9" id="KW-0464">Manganese</keyword>
<dbReference type="SUPFAM" id="SSF51658">
    <property type="entry name" value="Xylose isomerase-like"/>
    <property type="match status" value="1"/>
</dbReference>
<dbReference type="EMBL" id="FNXB01000048">
    <property type="protein sequence ID" value="SEI18057.1"/>
    <property type="molecule type" value="Genomic_DNA"/>
</dbReference>
<keyword evidence="10 11" id="KW-0456">Lyase</keyword>
<keyword evidence="8" id="KW-0408">Iron</keyword>
<proteinExistence type="inferred from homology"/>
<gene>
    <name evidence="11" type="primary">uxuA_3</name>
    <name evidence="11" type="ORF">RTCCBAU85039_5768</name>
    <name evidence="12" type="ORF">SAMN05216228_10377</name>
</gene>
<dbReference type="GO" id="GO:0008927">
    <property type="term" value="F:mannonate dehydratase activity"/>
    <property type="evidence" value="ECO:0007669"/>
    <property type="project" value="UniProtKB-EC"/>
</dbReference>
<keyword evidence="14" id="KW-1185">Reference proteome</keyword>
<dbReference type="Proteomes" id="UP000183063">
    <property type="component" value="Unassembled WGS sequence"/>
</dbReference>
<evidence type="ECO:0000256" key="5">
    <source>
        <dbReference type="ARBA" id="ARBA00004892"/>
    </source>
</evidence>
<protein>
    <recommendedName>
        <fullName evidence="7">mannonate dehydratase</fullName>
        <ecNumber evidence="7">4.2.1.8</ecNumber>
    </recommendedName>
</protein>
<evidence type="ECO:0000313" key="13">
    <source>
        <dbReference type="Proteomes" id="UP000183063"/>
    </source>
</evidence>
<organism evidence="11 13">
    <name type="scientific">Rhizobium tibeticum</name>
    <dbReference type="NCBI Taxonomy" id="501024"/>
    <lineage>
        <taxon>Bacteria</taxon>
        <taxon>Pseudomonadati</taxon>
        <taxon>Pseudomonadota</taxon>
        <taxon>Alphaproteobacteria</taxon>
        <taxon>Hyphomicrobiales</taxon>
        <taxon>Rhizobiaceae</taxon>
        <taxon>Rhizobium/Agrobacterium group</taxon>
        <taxon>Rhizobium</taxon>
    </lineage>
</organism>
<evidence type="ECO:0000313" key="12">
    <source>
        <dbReference type="EMBL" id="SEP07630.1"/>
    </source>
</evidence>
<dbReference type="STRING" id="501024.RTCCBAU85039_5768"/>
<dbReference type="EMBL" id="FOCV01000037">
    <property type="protein sequence ID" value="SEP07630.1"/>
    <property type="molecule type" value="Genomic_DNA"/>
</dbReference>
<comment type="function">
    <text evidence="4">Catalyzes the dehydration of D-mannonate.</text>
</comment>
<evidence type="ECO:0000256" key="10">
    <source>
        <dbReference type="ARBA" id="ARBA00023239"/>
    </source>
</evidence>